<comment type="caution">
    <text evidence="2">The sequence shown here is derived from an EMBL/GenBank/DDBJ whole genome shotgun (WGS) entry which is preliminary data.</text>
</comment>
<name>A0ABR4F7Y5_9PEZI</name>
<feature type="region of interest" description="Disordered" evidence="1">
    <location>
        <begin position="1"/>
        <end position="51"/>
    </location>
</feature>
<dbReference type="EMBL" id="JBAWTH010000008">
    <property type="protein sequence ID" value="KAL2290819.1"/>
    <property type="molecule type" value="Genomic_DNA"/>
</dbReference>
<evidence type="ECO:0000256" key="1">
    <source>
        <dbReference type="SAM" id="MobiDB-lite"/>
    </source>
</evidence>
<evidence type="ECO:0000313" key="3">
    <source>
        <dbReference type="Proteomes" id="UP001600888"/>
    </source>
</evidence>
<proteinExistence type="predicted"/>
<gene>
    <name evidence="2" type="ORF">FJTKL_14782</name>
</gene>
<accession>A0ABR4F7Y5</accession>
<dbReference type="Proteomes" id="UP001600888">
    <property type="component" value="Unassembled WGS sequence"/>
</dbReference>
<evidence type="ECO:0000313" key="2">
    <source>
        <dbReference type="EMBL" id="KAL2290819.1"/>
    </source>
</evidence>
<keyword evidence="3" id="KW-1185">Reference proteome</keyword>
<organism evidence="2 3">
    <name type="scientific">Diaporthe vaccinii</name>
    <dbReference type="NCBI Taxonomy" id="105482"/>
    <lineage>
        <taxon>Eukaryota</taxon>
        <taxon>Fungi</taxon>
        <taxon>Dikarya</taxon>
        <taxon>Ascomycota</taxon>
        <taxon>Pezizomycotina</taxon>
        <taxon>Sordariomycetes</taxon>
        <taxon>Sordariomycetidae</taxon>
        <taxon>Diaporthales</taxon>
        <taxon>Diaporthaceae</taxon>
        <taxon>Diaporthe</taxon>
        <taxon>Diaporthe eres species complex</taxon>
    </lineage>
</organism>
<reference evidence="2 3" key="1">
    <citation type="submission" date="2024-03" db="EMBL/GenBank/DDBJ databases">
        <title>A high-quality draft genome sequence of Diaporthe vaccinii, a causative agent of upright dieback and viscid rot disease in cranberry plants.</title>
        <authorList>
            <person name="Sarrasin M."/>
            <person name="Lang B.F."/>
            <person name="Burger G."/>
        </authorList>
    </citation>
    <scope>NUCLEOTIDE SEQUENCE [LARGE SCALE GENOMIC DNA]</scope>
    <source>
        <strain evidence="2 3">IS7</strain>
    </source>
</reference>
<protein>
    <submittedName>
        <fullName evidence="2">Uncharacterized protein</fullName>
    </submittedName>
</protein>
<sequence length="85" mass="9231">MTGHPSKPICSLAKGNAPSNCHQDKRLPVSPGLEPYGNDRSPREHQPTSSLALSRVKHRMKVLILQNNAVVLGPTATVWSTIIHS</sequence>